<feature type="compositionally biased region" description="Low complexity" evidence="1">
    <location>
        <begin position="1102"/>
        <end position="1112"/>
    </location>
</feature>
<proteinExistence type="predicted"/>
<dbReference type="Pfam" id="PF01822">
    <property type="entry name" value="WSC"/>
    <property type="match status" value="1"/>
</dbReference>
<dbReference type="InterPro" id="IPR011333">
    <property type="entry name" value="SKP1/BTB/POZ_sf"/>
</dbReference>
<gene>
    <name evidence="4" type="ORF">PGLA2088_LOCUS1323</name>
</gene>
<evidence type="ECO:0000256" key="1">
    <source>
        <dbReference type="SAM" id="MobiDB-lite"/>
    </source>
</evidence>
<organism evidence="4 5">
    <name type="scientific">Polarella glacialis</name>
    <name type="common">Dinoflagellate</name>
    <dbReference type="NCBI Taxonomy" id="89957"/>
    <lineage>
        <taxon>Eukaryota</taxon>
        <taxon>Sar</taxon>
        <taxon>Alveolata</taxon>
        <taxon>Dinophyceae</taxon>
        <taxon>Suessiales</taxon>
        <taxon>Suessiaceae</taxon>
        <taxon>Polarella</taxon>
    </lineage>
</organism>
<dbReference type="EMBL" id="CAJNNW010001006">
    <property type="protein sequence ID" value="CAE8633711.1"/>
    <property type="molecule type" value="Genomic_DNA"/>
</dbReference>
<feature type="region of interest" description="Disordered" evidence="1">
    <location>
        <begin position="1417"/>
        <end position="1454"/>
    </location>
</feature>
<dbReference type="CDD" id="cd18186">
    <property type="entry name" value="BTB_POZ_ZBTB_KLHL-like"/>
    <property type="match status" value="1"/>
</dbReference>
<feature type="compositionally biased region" description="Basic and acidic residues" evidence="1">
    <location>
        <begin position="1626"/>
        <end position="1635"/>
    </location>
</feature>
<dbReference type="InterPro" id="IPR002889">
    <property type="entry name" value="WSC_carb-bd"/>
</dbReference>
<feature type="transmembrane region" description="Helical" evidence="2">
    <location>
        <begin position="829"/>
        <end position="848"/>
    </location>
</feature>
<dbReference type="Gene3D" id="3.30.710.10">
    <property type="entry name" value="Potassium Channel Kv1.1, Chain A"/>
    <property type="match status" value="1"/>
</dbReference>
<name>A0A813H804_POLGL</name>
<evidence type="ECO:0000313" key="5">
    <source>
        <dbReference type="Proteomes" id="UP000626109"/>
    </source>
</evidence>
<dbReference type="SUPFAM" id="SSF54695">
    <property type="entry name" value="POZ domain"/>
    <property type="match status" value="1"/>
</dbReference>
<dbReference type="Gene3D" id="2.20.100.10">
    <property type="entry name" value="Thrombospondin type-1 (TSP1) repeat"/>
    <property type="match status" value="1"/>
</dbReference>
<comment type="caution">
    <text evidence="4">The sequence shown here is derived from an EMBL/GenBank/DDBJ whole genome shotgun (WGS) entry which is preliminary data.</text>
</comment>
<feature type="transmembrane region" description="Helical" evidence="2">
    <location>
        <begin position="1014"/>
        <end position="1037"/>
    </location>
</feature>
<feature type="domain" description="BTB" evidence="3">
    <location>
        <begin position="1377"/>
        <end position="1544"/>
    </location>
</feature>
<keyword evidence="2" id="KW-0472">Membrane</keyword>
<accession>A0A813H804</accession>
<feature type="transmembrane region" description="Helical" evidence="2">
    <location>
        <begin position="868"/>
        <end position="891"/>
    </location>
</feature>
<dbReference type="InterPro" id="IPR000210">
    <property type="entry name" value="BTB/POZ_dom"/>
</dbReference>
<evidence type="ECO:0000256" key="2">
    <source>
        <dbReference type="SAM" id="Phobius"/>
    </source>
</evidence>
<evidence type="ECO:0000259" key="3">
    <source>
        <dbReference type="SMART" id="SM00225"/>
    </source>
</evidence>
<dbReference type="Gene3D" id="2.60.120.260">
    <property type="entry name" value="Galactose-binding domain-like"/>
    <property type="match status" value="2"/>
</dbReference>
<sequence>MGLAAGFCLGTGRQRLACFIGLAIGFVVIPGSHAYVEVYNCTASSSFAPCSNAFDGNLTSAWMSTGPATAAAPQWLELRTAGGQEVRLGSYSLRAASRTAGGGASAPTSWKLEGISPQTLTLDTGTAQTWQDGQNVIREISSPKAFSRFRFTASSSSSAVVALAELQLMTLVIYRFVAADWGVCSVSCGGGTQQRQVTCMGSDGVSYSDGRCAIGTPPERTRECGQASCACQGDLVCTSACSSSSRQHVQLGCHSVMDGLQVTSWTSAEAAPQWLEFDLGAVKEAVAFSLTVGTCAACSASEAPGIISLIGSNDAQASGSSSGRGVTVLSQQSTGPRWISGETRRWTITGSGGNGGGKFRYWRVIFHSVSGAATDPASIAEVGLYAPGVSFSLNIGDWSACIPQAGSGSCGVGVNQRSVTCSTGDGQLTRVELCQDGPQTAMTKYCVVPCPTLYLDDALAHPSLFAILRVELTTSSKALVTCAAFEVQPGASRPGSVDVLTSAAHKKVQLCPTTNCTVEISGLMVTSAKGTVFEVWCMINGGSAVFGPGRRAVLLPTPQLLGCYGDQPAGTDLPESRGSDQSQLSCADKCYGFQYFGLQSTGDCFCGNSYGKYGPATKDLSQGLLGCDCNGPFYGYFAQCVWEQTAGRWGDVTVLRLSPVAANTNSAEILAAVSPNTSLQCNVSVASSSYNGSASSPTTSSTCSDTGGCTLRLGALTPDTTYEVSCKADPDSDHPYKRSAALLVRTLAAARLEVVAETTSVPQSLRQPAAARASLTMSPLPWDDHGTPPWEWLPIVSFGLAVLAIAATRACTGQRCRGSFEALDLPHSIWLVWELLVIADLVLGALLLQELLYSRFTGPEPHWDTLSMLMAGSLMCAGAMHVIAFLLYGVLPSLGRQAAGGLLSKVNFSRHLVGHHRYSSAASVVSKRGRNSSKKLSGNGLAAALPPDLDPTEGASAFHFLPLAAIVAVCAASHNDISAVAAAKVGMRVVLLLIGNTVQVACSVLYVTSSWPVAASPGVSVGCWLNTMMIIAGMILVKTRGGFAAGDDTLPLVQASIASSFDLPISAAAPPLVQQAFQAPPQPKTASKGRRPKNDVKKNFDASAESSSAAAESHLRAASPTDGRSILEGAQPSLQPAALGILWRGRSNLLEKIEYGDCLPRAPSLNSGQATDNHLLRVGRRSIRDRGGQDAQNPYCGQRLNTVQLLAVARWRHGEGSRHRNCHGEGRLHRSRRWLELAELQKKKTKKNTCVYINSPGHQTGLRRGLGCPICFTPSSLRLFKPASGASFPIGVRVWEGLCDVGAWLRKKKKKEKRGRLVGSSCFLSECLKVGYLGHWPMVVLVSEAAELGCDEVTTLDTLPTLGVKNVELEAASLVLYDLNLVVGKSRFPAHKAVIASLSRACCERVQEAVVAHQAQLQGPAPVSETPAPAQETSPAGDAPAAVPSEGAAVTSGPENAAPPVAAVAVVVVAAPVSIATGSTRPELHLDFVSNPEAARAFIDFVYGLTEDYNISSAEANQDVLRLAQRLQLPLLEEMATRKLVQDLTTENVMARLSTCKELGLTEMYSAVEQELVENRPALLAVSNSLEVVKQPDILQSILVRCAAAHCPIRENSALKSNKRALEEPKLGKASDKFTKVSHGRVSAAGA</sequence>
<feature type="region of interest" description="Disordered" evidence="1">
    <location>
        <begin position="1077"/>
        <end position="1128"/>
    </location>
</feature>
<dbReference type="InterPro" id="IPR000884">
    <property type="entry name" value="TSP1_rpt"/>
</dbReference>
<protein>
    <recommendedName>
        <fullName evidence="3">BTB domain-containing protein</fullName>
    </recommendedName>
</protein>
<dbReference type="SMART" id="SM00209">
    <property type="entry name" value="TSP1"/>
    <property type="match status" value="2"/>
</dbReference>
<dbReference type="Proteomes" id="UP000626109">
    <property type="component" value="Unassembled WGS sequence"/>
</dbReference>
<dbReference type="SMART" id="SM00225">
    <property type="entry name" value="BTB"/>
    <property type="match status" value="1"/>
</dbReference>
<dbReference type="PROSITE" id="PS50092">
    <property type="entry name" value="TSP1"/>
    <property type="match status" value="2"/>
</dbReference>
<dbReference type="InterPro" id="IPR008979">
    <property type="entry name" value="Galactose-bd-like_sf"/>
</dbReference>
<reference evidence="4" key="1">
    <citation type="submission" date="2021-02" db="EMBL/GenBank/DDBJ databases">
        <authorList>
            <person name="Dougan E. K."/>
            <person name="Rhodes N."/>
            <person name="Thang M."/>
            <person name="Chan C."/>
        </authorList>
    </citation>
    <scope>NUCLEOTIDE SEQUENCE</scope>
</reference>
<dbReference type="Pfam" id="PF19030">
    <property type="entry name" value="TSP1_ADAMTS"/>
    <property type="match status" value="1"/>
</dbReference>
<feature type="region of interest" description="Disordered" evidence="1">
    <location>
        <begin position="1626"/>
        <end position="1647"/>
    </location>
</feature>
<feature type="transmembrane region" description="Helical" evidence="2">
    <location>
        <begin position="989"/>
        <end position="1008"/>
    </location>
</feature>
<keyword evidence="2" id="KW-0812">Transmembrane</keyword>
<dbReference type="InterPro" id="IPR036383">
    <property type="entry name" value="TSP1_rpt_sf"/>
</dbReference>
<dbReference type="SUPFAM" id="SSF49785">
    <property type="entry name" value="Galactose-binding domain-like"/>
    <property type="match status" value="1"/>
</dbReference>
<dbReference type="SUPFAM" id="SSF82895">
    <property type="entry name" value="TSP-1 type 1 repeat"/>
    <property type="match status" value="1"/>
</dbReference>
<evidence type="ECO:0000313" key="4">
    <source>
        <dbReference type="EMBL" id="CAE8633711.1"/>
    </source>
</evidence>
<keyword evidence="2" id="KW-1133">Transmembrane helix</keyword>